<dbReference type="InterPro" id="IPR023137">
    <property type="entry name" value="BrxA_sf"/>
</dbReference>
<evidence type="ECO:0000313" key="2">
    <source>
        <dbReference type="Proteomes" id="UP000469421"/>
    </source>
</evidence>
<evidence type="ECO:0000313" key="1">
    <source>
        <dbReference type="EMBL" id="MQX52355.1"/>
    </source>
</evidence>
<comment type="caution">
    <text evidence="1">The sequence shown here is derived from an EMBL/GenBank/DDBJ whole genome shotgun (WGS) entry which is preliminary data.</text>
</comment>
<dbReference type="Proteomes" id="UP000469421">
    <property type="component" value="Unassembled WGS sequence"/>
</dbReference>
<name>A0A6N7LTM6_9GAMM</name>
<dbReference type="Gene3D" id="1.10.3540.10">
    <property type="entry name" value="uncharacterized protein from magnetospirillum magneticum domain"/>
    <property type="match status" value="1"/>
</dbReference>
<sequence length="259" mass="29495">MSRAVYTTQLQAGLGLVEETRLLLSLYEKNLTSSQLYEKALSSGFFPQVSARRLRNIVVECFFPRYIKTESAQYLKRLVPNLQSSTINQLFLLYTAFANEILLDFIREVYWERYSGGFDAISTDDAKDFVLHAVRDGMTQKAWSDTTIKRVSSYLLGCCADYGLLSSRRGSKRHIQPVRIQEITALYLSYDLHFKGFGDNAVISHAAWSLFGLESADVREELKRLAKNGWIIVQSAGDVTRISWQFKTMEEVVNVVTQG</sequence>
<proteinExistence type="predicted"/>
<protein>
    <submittedName>
        <fullName evidence="1">DUF1819 family protein</fullName>
    </submittedName>
</protein>
<dbReference type="AlphaFoldDB" id="A0A6N7LTM6"/>
<gene>
    <name evidence="1" type="ORF">GFN93_03785</name>
</gene>
<keyword evidence="2" id="KW-1185">Reference proteome</keyword>
<accession>A0A6N7LTM6</accession>
<dbReference type="RefSeq" id="WP_208993716.1">
    <property type="nucleotide sequence ID" value="NZ_WIRE01000001.1"/>
</dbReference>
<dbReference type="InterPro" id="IPR014948">
    <property type="entry name" value="BrxA"/>
</dbReference>
<organism evidence="1 2">
    <name type="scientific">Alcanivorax sediminis</name>
    <dbReference type="NCBI Taxonomy" id="2663008"/>
    <lineage>
        <taxon>Bacteria</taxon>
        <taxon>Pseudomonadati</taxon>
        <taxon>Pseudomonadota</taxon>
        <taxon>Gammaproteobacteria</taxon>
        <taxon>Oceanospirillales</taxon>
        <taxon>Alcanivoracaceae</taxon>
        <taxon>Alcanivorax</taxon>
    </lineage>
</organism>
<dbReference type="Pfam" id="PF08849">
    <property type="entry name" value="BrxA"/>
    <property type="match status" value="1"/>
</dbReference>
<dbReference type="EMBL" id="WIRE01000001">
    <property type="protein sequence ID" value="MQX52355.1"/>
    <property type="molecule type" value="Genomic_DNA"/>
</dbReference>
<reference evidence="1 2" key="1">
    <citation type="submission" date="2019-10" db="EMBL/GenBank/DDBJ databases">
        <title>Alcanivorax sp.PA15-N-34 draft genome sequence.</title>
        <authorList>
            <person name="Liao X."/>
            <person name="Shao Z."/>
        </authorList>
    </citation>
    <scope>NUCLEOTIDE SEQUENCE [LARGE SCALE GENOMIC DNA]</scope>
    <source>
        <strain evidence="1 2">PA15-N-34</strain>
    </source>
</reference>